<dbReference type="Proteomes" id="UP001165653">
    <property type="component" value="Unassembled WGS sequence"/>
</dbReference>
<protein>
    <submittedName>
        <fullName evidence="3">Uncharacterized protein</fullName>
    </submittedName>
</protein>
<gene>
    <name evidence="3" type="ORF">OJ996_09945</name>
</gene>
<feature type="compositionally biased region" description="Pro residues" evidence="1">
    <location>
        <begin position="1"/>
        <end position="28"/>
    </location>
</feature>
<name>A0ABT3G242_9BACT</name>
<keyword evidence="2" id="KW-1133">Transmembrane helix</keyword>
<evidence type="ECO:0000313" key="4">
    <source>
        <dbReference type="Proteomes" id="UP001165653"/>
    </source>
</evidence>
<dbReference type="RefSeq" id="WP_264513398.1">
    <property type="nucleotide sequence ID" value="NZ_JAPDDR010000004.1"/>
</dbReference>
<keyword evidence="4" id="KW-1185">Reference proteome</keyword>
<feature type="region of interest" description="Disordered" evidence="1">
    <location>
        <begin position="1"/>
        <end position="32"/>
    </location>
</feature>
<organism evidence="3 4">
    <name type="scientific">Luteolibacter rhizosphaerae</name>
    <dbReference type="NCBI Taxonomy" id="2989719"/>
    <lineage>
        <taxon>Bacteria</taxon>
        <taxon>Pseudomonadati</taxon>
        <taxon>Verrucomicrobiota</taxon>
        <taxon>Verrucomicrobiia</taxon>
        <taxon>Verrucomicrobiales</taxon>
        <taxon>Verrucomicrobiaceae</taxon>
        <taxon>Luteolibacter</taxon>
    </lineage>
</organism>
<keyword evidence="2" id="KW-0812">Transmembrane</keyword>
<accession>A0ABT3G242</accession>
<keyword evidence="2" id="KW-0472">Membrane</keyword>
<evidence type="ECO:0000313" key="3">
    <source>
        <dbReference type="EMBL" id="MCW1913897.1"/>
    </source>
</evidence>
<dbReference type="EMBL" id="JAPDDR010000004">
    <property type="protein sequence ID" value="MCW1913897.1"/>
    <property type="molecule type" value="Genomic_DNA"/>
</dbReference>
<reference evidence="3" key="1">
    <citation type="submission" date="2022-10" db="EMBL/GenBank/DDBJ databases">
        <title>Luteolibacter sp. GHJ8, whole genome shotgun sequencing project.</title>
        <authorList>
            <person name="Zhao G."/>
            <person name="Shen L."/>
        </authorList>
    </citation>
    <scope>NUCLEOTIDE SEQUENCE</scope>
    <source>
        <strain evidence="3">GHJ8</strain>
    </source>
</reference>
<evidence type="ECO:0000256" key="2">
    <source>
        <dbReference type="SAM" id="Phobius"/>
    </source>
</evidence>
<evidence type="ECO:0000256" key="1">
    <source>
        <dbReference type="SAM" id="MobiDB-lite"/>
    </source>
</evidence>
<comment type="caution">
    <text evidence="3">The sequence shown here is derived from an EMBL/GenBank/DDBJ whole genome shotgun (WGS) entry which is preliminary data.</text>
</comment>
<feature type="transmembrane region" description="Helical" evidence="2">
    <location>
        <begin position="40"/>
        <end position="65"/>
    </location>
</feature>
<sequence length="248" mass="25917">MDYTQGPPPPPPPPPAPAPPAYMGPPPGHGHAPKKGLPPVAWVGIGCGGLIILIAVIAGITAMTVGKKVMEAFKAHPGQDAVTALMEKLPDYEKVSEDVEKGSITIRAKASGENIATDYDSLVLGKTEVKDATGAATPIAKGDLSKIPAWVPRYPGAIDEKMVVQRDDASQTSGVLVFTTNDAAQAVVDSYEKAAIPIGFSGNYSGSSEMGSRISKERRYSGGGRVLRVHVHGVSGPPWIVQVIYEGK</sequence>
<proteinExistence type="predicted"/>